<dbReference type="GO" id="GO:0004177">
    <property type="term" value="F:aminopeptidase activity"/>
    <property type="evidence" value="ECO:0007669"/>
    <property type="project" value="UniProtKB-EC"/>
</dbReference>
<gene>
    <name evidence="4" type="ORF">SAMN02910418_00878</name>
</gene>
<dbReference type="InterPro" id="IPR051601">
    <property type="entry name" value="Serine_prot/Carboxylest_S33"/>
</dbReference>
<dbReference type="RefSeq" id="WP_092562657.1">
    <property type="nucleotide sequence ID" value="NZ_FNQV01000004.1"/>
</dbReference>
<reference evidence="5" key="1">
    <citation type="submission" date="2016-10" db="EMBL/GenBank/DDBJ databases">
        <authorList>
            <person name="Varghese N."/>
            <person name="Submissions S."/>
        </authorList>
    </citation>
    <scope>NUCLEOTIDE SEQUENCE [LARGE SCALE GENOMIC DNA]</scope>
    <source>
        <strain evidence="5">KPR-1</strain>
    </source>
</reference>
<dbReference type="Proteomes" id="UP000199288">
    <property type="component" value="Unassembled WGS sequence"/>
</dbReference>
<dbReference type="InterPro" id="IPR029058">
    <property type="entry name" value="AB_hydrolase_fold"/>
</dbReference>
<dbReference type="EMBL" id="FNQV01000004">
    <property type="protein sequence ID" value="SEA07391.1"/>
    <property type="molecule type" value="Genomic_DNA"/>
</dbReference>
<organism evidence="4 5">
    <name type="scientific">Bowdeniella nasicola</name>
    <dbReference type="NCBI Taxonomy" id="208480"/>
    <lineage>
        <taxon>Bacteria</taxon>
        <taxon>Bacillati</taxon>
        <taxon>Actinomycetota</taxon>
        <taxon>Actinomycetes</taxon>
        <taxon>Actinomycetales</taxon>
        <taxon>Actinomycetaceae</taxon>
        <taxon>Bowdeniella</taxon>
    </lineage>
</organism>
<proteinExistence type="inferred from homology"/>
<comment type="similarity">
    <text evidence="1">Belongs to the peptidase S33 family.</text>
</comment>
<dbReference type="PANTHER" id="PTHR43248">
    <property type="entry name" value="2-SUCCINYL-6-HYDROXY-2,4-CYCLOHEXADIENE-1-CARBOXYLATE SYNTHASE"/>
    <property type="match status" value="1"/>
</dbReference>
<evidence type="ECO:0000256" key="1">
    <source>
        <dbReference type="ARBA" id="ARBA00010088"/>
    </source>
</evidence>
<dbReference type="AlphaFoldDB" id="A0A1H3Y8R6"/>
<protein>
    <submittedName>
        <fullName evidence="4">Pimeloyl-ACP methyl ester carboxylesterase</fullName>
    </submittedName>
</protein>
<dbReference type="GO" id="GO:0006508">
    <property type="term" value="P:proteolysis"/>
    <property type="evidence" value="ECO:0007669"/>
    <property type="project" value="InterPro"/>
</dbReference>
<keyword evidence="2" id="KW-0378">Hydrolase</keyword>
<accession>A0A1H3Y8R6</accession>
<evidence type="ECO:0000256" key="2">
    <source>
        <dbReference type="ARBA" id="ARBA00022801"/>
    </source>
</evidence>
<keyword evidence="5" id="KW-1185">Reference proteome</keyword>
<dbReference type="PRINTS" id="PR00793">
    <property type="entry name" value="PROAMNOPTASE"/>
</dbReference>
<sequence length="434" mass="47891">MTPATLTYRVHGCTVHEHTLHLPLDRSDSASELIPVFAREIIADGGENRPYLVFLQGGPGSPSPRQGDPTSGWIGRALKEYRVLLLDQRGTGRSHRLDELTLSGLGSDAERADYLTHFRADAIVADAEDFRAALGSGPWFALGQSYGGFCLTTYLSRAPEGLAGVYITGGLPGVGVSVDDIYRRTYAQTIRRNRVYLERFPDAELIREIARHLEASDERLPTGERLSARRFRTLGMNLGTTTGFDALHFLLEDPFVTVRGRRRLSIPFLVRAADQLSFADRPLYALMHETIYAGATPALAGIPTAWAADRIRSEFDGMAEDDSPDGEQFYLTGEHIYPWQFDEDPALIPLKGTAELLAAKTDWSPLYDEAVLAENDVPVAAAVYAEDMFVPTEYSLALADMLGARVWLTNEYQHDGLRASSGEVLGRLIDLAKQ</sequence>
<dbReference type="Gene3D" id="3.40.50.1820">
    <property type="entry name" value="alpha/beta hydrolase"/>
    <property type="match status" value="1"/>
</dbReference>
<dbReference type="PANTHER" id="PTHR43248:SF2">
    <property type="entry name" value="PROLYL AMINOPEPTIDASE"/>
    <property type="match status" value="1"/>
</dbReference>
<feature type="domain" description="AB hydrolase-1" evidence="3">
    <location>
        <begin position="51"/>
        <end position="254"/>
    </location>
</feature>
<evidence type="ECO:0000313" key="4">
    <source>
        <dbReference type="EMBL" id="SEA07391.1"/>
    </source>
</evidence>
<name>A0A1H3Y8R6_9ACTO</name>
<dbReference type="InterPro" id="IPR002410">
    <property type="entry name" value="Peptidase_S33"/>
</dbReference>
<dbReference type="Pfam" id="PF00561">
    <property type="entry name" value="Abhydrolase_1"/>
    <property type="match status" value="1"/>
</dbReference>
<dbReference type="OrthoDB" id="9796770at2"/>
<evidence type="ECO:0000259" key="3">
    <source>
        <dbReference type="Pfam" id="PF00561"/>
    </source>
</evidence>
<dbReference type="SUPFAM" id="SSF53474">
    <property type="entry name" value="alpha/beta-Hydrolases"/>
    <property type="match status" value="1"/>
</dbReference>
<evidence type="ECO:0000313" key="5">
    <source>
        <dbReference type="Proteomes" id="UP000199288"/>
    </source>
</evidence>
<dbReference type="InterPro" id="IPR000073">
    <property type="entry name" value="AB_hydrolase_1"/>
</dbReference>